<dbReference type="Pfam" id="PF23295">
    <property type="entry name" value="Arm_4"/>
    <property type="match status" value="1"/>
</dbReference>
<dbReference type="SUPFAM" id="SSF49899">
    <property type="entry name" value="Concanavalin A-like lectins/glucanases"/>
    <property type="match status" value="1"/>
</dbReference>
<dbReference type="CDD" id="cd06071">
    <property type="entry name" value="Beach"/>
    <property type="match status" value="1"/>
</dbReference>
<evidence type="ECO:0008006" key="9">
    <source>
        <dbReference type="Google" id="ProtNLM"/>
    </source>
</evidence>
<feature type="domain" description="BEACH-type PH" evidence="6">
    <location>
        <begin position="1267"/>
        <end position="1389"/>
    </location>
</feature>
<feature type="domain" description="BEACH" evidence="5">
    <location>
        <begin position="1427"/>
        <end position="1715"/>
    </location>
</feature>
<dbReference type="InterPro" id="IPR031570">
    <property type="entry name" value="NBEA/BDCP_DUF4704"/>
</dbReference>
<dbReference type="InterPro" id="IPR001680">
    <property type="entry name" value="WD40_rpt"/>
</dbReference>
<proteinExistence type="predicted"/>
<keyword evidence="2" id="KW-0677">Repeat</keyword>
<dbReference type="SUPFAM" id="SSF50978">
    <property type="entry name" value="WD40 repeat-like"/>
    <property type="match status" value="1"/>
</dbReference>
<evidence type="ECO:0000256" key="2">
    <source>
        <dbReference type="ARBA" id="ARBA00022737"/>
    </source>
</evidence>
<dbReference type="InterPro" id="IPR023362">
    <property type="entry name" value="PH-BEACH_dom"/>
</dbReference>
<dbReference type="Gene3D" id="2.60.120.200">
    <property type="match status" value="1"/>
</dbReference>
<dbReference type="Pfam" id="PF15787">
    <property type="entry name" value="DUF4704"/>
    <property type="match status" value="1"/>
</dbReference>
<dbReference type="Proteomes" id="UP000186601">
    <property type="component" value="Unassembled WGS sequence"/>
</dbReference>
<dbReference type="Gene3D" id="2.130.10.10">
    <property type="entry name" value="YVTN repeat-like/Quinoprotein amine dehydrogenase"/>
    <property type="match status" value="1"/>
</dbReference>
<evidence type="ECO:0000259" key="6">
    <source>
        <dbReference type="PROSITE" id="PS51783"/>
    </source>
</evidence>
<dbReference type="InterPro" id="IPR000409">
    <property type="entry name" value="BEACH_dom"/>
</dbReference>
<dbReference type="OrthoDB" id="26681at2759"/>
<dbReference type="SUPFAM" id="SSF50729">
    <property type="entry name" value="PH domain-like"/>
    <property type="match status" value="1"/>
</dbReference>
<dbReference type="STRING" id="98765.A0A2R6NGJ0"/>
<evidence type="ECO:0000313" key="8">
    <source>
        <dbReference type="Proteomes" id="UP000186601"/>
    </source>
</evidence>
<dbReference type="Gene3D" id="2.30.29.30">
    <property type="entry name" value="Pleckstrin-homology domain (PH domain)/Phosphotyrosine-binding domain (PTB)"/>
    <property type="match status" value="1"/>
</dbReference>
<name>A0A2R6NGJ0_9APHY</name>
<dbReference type="SMART" id="SM00320">
    <property type="entry name" value="WD40"/>
    <property type="match status" value="4"/>
</dbReference>
<comment type="caution">
    <text evidence="7">The sequence shown here is derived from an EMBL/GenBank/DDBJ whole genome shotgun (WGS) entry which is preliminary data.</text>
</comment>
<dbReference type="PANTHER" id="PTHR46108">
    <property type="entry name" value="BLUE CHEESE"/>
    <property type="match status" value="1"/>
</dbReference>
<dbReference type="PROSITE" id="PS50197">
    <property type="entry name" value="BEACH"/>
    <property type="match status" value="1"/>
</dbReference>
<dbReference type="InterPro" id="IPR036372">
    <property type="entry name" value="BEACH_dom_sf"/>
</dbReference>
<feature type="region of interest" description="Disordered" evidence="4">
    <location>
        <begin position="1200"/>
        <end position="1226"/>
    </location>
</feature>
<feature type="compositionally biased region" description="Polar residues" evidence="4">
    <location>
        <begin position="1215"/>
        <end position="1226"/>
    </location>
</feature>
<evidence type="ECO:0000313" key="7">
    <source>
        <dbReference type="EMBL" id="PSR71476.1"/>
    </source>
</evidence>
<evidence type="ECO:0000256" key="3">
    <source>
        <dbReference type="PROSITE-ProRule" id="PRU00221"/>
    </source>
</evidence>
<protein>
    <recommendedName>
        <fullName evidence="9">Beach-domain-containing protein</fullName>
    </recommendedName>
</protein>
<dbReference type="Pfam" id="PF00400">
    <property type="entry name" value="WD40"/>
    <property type="match status" value="1"/>
</dbReference>
<sequence>MLRTLLSPLSSRFPLTPRPGATVAFTDDRDDAAAAEDFARDVLIEVMRNSVERLKVAEGLNSRTQVLVEIHGIMVQDGCTKDVFREMDGFLVLMSVLSTIQPAHSWSLAASGDPIVHEVLEAVRLVFAIISEAMDDHKSNAEFFERSVGFESLAHAVIPLVSDAKTVEQTLGFLAALAVHNFSLSGAFIQSQDLDYSDIDRKIQEAEPMLKQVRHAGALCVLHSSLHILPEKSLRLRYSVYKLLERLSIHSHRNHAVLSSLNLIGSLFDTYHASTDHSTGDEFGERVDGKVLLPKQERQIILKLLKRLLELGATTEEARIMLQRAVKSDGSLDIEVLEILRAGVRNRWPEHLSLERSAALVVPEEPSRGLPTGGFTFLVWIRIEKFPEDSQQTIFSFRMGETSLFSLLIYPGGSLGCQSTAARNIAPFKPLAPLQLMRWTHISLVHYPHRSSEPTIRLFIDGVLCDMMNLSYPKSDGSSRKGAYIIGDMSDSAQMSWCIASAHFISAPVGDDVPRFIQHLGPRYAGRFQSADLVKFMTYEASTSLSIFLSTVSQSKRTSSMGGLIKQGLGISASSVVFTLTPRTQGTSTLAEEESLVDFSSGWTTKILLEGDVFAVRSTCFDSSMWRLGGSAIPLHLVQLANSSHELSRTLSILAGGLRNNWQNSDDMERLRGYEILADTLRRKSDLINITSFEILFEFLGLSFRSPDQSTIINTAAYRAIALDLQLWADTKTEIQHAYFEHFAMLLQKSKHKKFNASQRLGKMNIVRKLLFALQTDWYQLESVPWMIDTLQLVAQTELSTDNVIKPLVQYLAANLHHDTQGASSPHSIVSRIDTNNTRLKAEQVLHMVVNVLQSPSAFTAFSAALPYPRICLLLLGDHPSPSAAAQVLKMLQIGLRASSSFSRKFELVSGWSTLKMVLPLAWSHSVQTATFDILMGPSETVGSATVVCPQILPAIFASLQAEVDVAAGGTSFDDRHAQESAGQAVEELLERLIELHASSPTFRMVFQSQSTTQAFIEAYRRFVMAVSHHNEFDQASVRILEKLSHLGLSISLDEVITAVQKQEIVNILQMAEALLSPNALDQPSIDPRLIVDKRPRNRRLASMRLSVQLGERAVQKSIQRIHDWRRSITATEKKRLRKAVLDLREQRRQVCAMTDWATLLTTERGLWPGPETERKWRLDETEGPYRVRKKLEPEIEKGISSKVDARSQARKIQDPSTNTNTPSTLQVDAAPWSESYEISSTYSDEHHNLDDEVLEDKHRRVRHELEPGDVITAAETVARISGIDSSPGLLIFGRTHLYMLDGLVQNEDGEVIDAEDAPERLFLVPGSIIALKVPQKVQRWSYEQVASYSDRTFLFRDVALEIYFKDSRSLLVVFLQKSKRQMISERLSTALGERYGDSLTPAGLIKSPMVSRLSAKMSARVSARALLGFRPDELLTAQRKWQAREISNFTYISILNQISGRTPSDATQYPVFPWIIGDYTSDTLNLESDDTFRDLTKPMGAQNAERRQAAEERHSSLKSIDEDPFHYGTHFSSSMTVCHFLIRMEPFTHMFKILQGGSWDLPDRLFSDMKRAYESASQDLRGDVRELIPEFYGCPEFLENSANLDFGVQQTGERIHDVKLPPWAKNDPLLFVTLNRKALESDYVSRNLPAWIDLIWGSKQRDVESLNVFHPLSYEGAIDLDTITDQRQRDATAGIIHNFGQTPRKIFSSPHPDRMMHGTSSLPIGTIYGIPEDYHLLSQSARPVRDLGQGRAVRGLSIDLIGERIMPCTAGTLTVPSHPHETIEWDPAHTPAGEMRVLSDKKVVQVVEAAFCSCVALADMDTVVTGSTDYTVRLWRLGRTHGIPKVTLTHIMRGHTAPVTCIAASRPWSLIISGSQDGSATLWDLNRGIYVRSIWHGQGHDSAVHLAAINESTGCIATCSRERLWLHTINARPIAMLDLTNGAMSPMYPPVTSLAFHEREYSHCDVLATGGPDGTITLRTWNTDSTPKGEKARWEFVTLKKLKAKSVDGSQTRSSVPCVTALRFVGETLFHGEDTGKVFCWSLPD</sequence>
<dbReference type="InterPro" id="IPR015943">
    <property type="entry name" value="WD40/YVTN_repeat-like_dom_sf"/>
</dbReference>
<evidence type="ECO:0000259" key="5">
    <source>
        <dbReference type="PROSITE" id="PS50197"/>
    </source>
</evidence>
<evidence type="ECO:0000256" key="1">
    <source>
        <dbReference type="ARBA" id="ARBA00022574"/>
    </source>
</evidence>
<dbReference type="EMBL" id="MLYV02001282">
    <property type="protein sequence ID" value="PSR71476.1"/>
    <property type="molecule type" value="Genomic_DNA"/>
</dbReference>
<dbReference type="PROSITE" id="PS00678">
    <property type="entry name" value="WD_REPEATS_1"/>
    <property type="match status" value="1"/>
</dbReference>
<dbReference type="InterPro" id="IPR051944">
    <property type="entry name" value="BEACH_domain_protein"/>
</dbReference>
<keyword evidence="1 3" id="KW-0853">WD repeat</keyword>
<feature type="compositionally biased region" description="Basic and acidic residues" evidence="4">
    <location>
        <begin position="1200"/>
        <end position="1214"/>
    </location>
</feature>
<dbReference type="InterPro" id="IPR013320">
    <property type="entry name" value="ConA-like_dom_sf"/>
</dbReference>
<dbReference type="Gene3D" id="1.10.1540.10">
    <property type="entry name" value="BEACH domain"/>
    <property type="match status" value="1"/>
</dbReference>
<dbReference type="SMART" id="SM01026">
    <property type="entry name" value="Beach"/>
    <property type="match status" value="1"/>
</dbReference>
<dbReference type="Pfam" id="PF02138">
    <property type="entry name" value="Beach"/>
    <property type="match status" value="1"/>
</dbReference>
<dbReference type="PANTHER" id="PTHR46108:SF4">
    <property type="entry name" value="BLUE CHEESE"/>
    <property type="match status" value="1"/>
</dbReference>
<keyword evidence="8" id="KW-1185">Reference proteome</keyword>
<dbReference type="InterPro" id="IPR056252">
    <property type="entry name" value="Alfy-like_Arm-like"/>
</dbReference>
<dbReference type="PROSITE" id="PS51783">
    <property type="entry name" value="PH_BEACH"/>
    <property type="match status" value="1"/>
</dbReference>
<evidence type="ECO:0000256" key="4">
    <source>
        <dbReference type="SAM" id="MobiDB-lite"/>
    </source>
</evidence>
<dbReference type="InterPro" id="IPR019775">
    <property type="entry name" value="WD40_repeat_CS"/>
</dbReference>
<feature type="repeat" description="WD" evidence="3">
    <location>
        <begin position="1853"/>
        <end position="1894"/>
    </location>
</feature>
<dbReference type="SUPFAM" id="SSF81837">
    <property type="entry name" value="BEACH domain"/>
    <property type="match status" value="1"/>
</dbReference>
<dbReference type="Pfam" id="PF14844">
    <property type="entry name" value="PH_BEACH"/>
    <property type="match status" value="1"/>
</dbReference>
<organism evidence="7 8">
    <name type="scientific">Hermanssonia centrifuga</name>
    <dbReference type="NCBI Taxonomy" id="98765"/>
    <lineage>
        <taxon>Eukaryota</taxon>
        <taxon>Fungi</taxon>
        <taxon>Dikarya</taxon>
        <taxon>Basidiomycota</taxon>
        <taxon>Agaricomycotina</taxon>
        <taxon>Agaricomycetes</taxon>
        <taxon>Polyporales</taxon>
        <taxon>Meruliaceae</taxon>
        <taxon>Hermanssonia</taxon>
    </lineage>
</organism>
<reference evidence="7 8" key="1">
    <citation type="submission" date="2018-02" db="EMBL/GenBank/DDBJ databases">
        <title>Genome sequence of the basidiomycete white-rot fungus Phlebia centrifuga.</title>
        <authorList>
            <person name="Granchi Z."/>
            <person name="Peng M."/>
            <person name="de Vries R.P."/>
            <person name="Hilden K."/>
            <person name="Makela M.R."/>
            <person name="Grigoriev I."/>
            <person name="Riley R."/>
        </authorList>
    </citation>
    <scope>NUCLEOTIDE SEQUENCE [LARGE SCALE GENOMIC DNA]</scope>
    <source>
        <strain evidence="7 8">FBCC195</strain>
    </source>
</reference>
<dbReference type="InterPro" id="IPR011993">
    <property type="entry name" value="PH-like_dom_sf"/>
</dbReference>
<dbReference type="PROSITE" id="PS50294">
    <property type="entry name" value="WD_REPEATS_REGION"/>
    <property type="match status" value="1"/>
</dbReference>
<dbReference type="InterPro" id="IPR036322">
    <property type="entry name" value="WD40_repeat_dom_sf"/>
</dbReference>
<gene>
    <name evidence="7" type="ORF">PHLCEN_2v12641</name>
</gene>
<dbReference type="PROSITE" id="PS50082">
    <property type="entry name" value="WD_REPEATS_2"/>
    <property type="match status" value="1"/>
</dbReference>
<accession>A0A2R6NGJ0</accession>
<dbReference type="Pfam" id="PF13385">
    <property type="entry name" value="Laminin_G_3"/>
    <property type="match status" value="1"/>
</dbReference>